<comment type="subunit">
    <text evidence="14">Homotetramer in membranes.</text>
</comment>
<evidence type="ECO:0000256" key="9">
    <source>
        <dbReference type="ARBA" id="ARBA00023028"/>
    </source>
</evidence>
<feature type="repeat" description="ANK" evidence="16">
    <location>
        <begin position="1061"/>
        <end position="1093"/>
    </location>
</feature>
<dbReference type="SUPFAM" id="SSF48452">
    <property type="entry name" value="TPR-like"/>
    <property type="match status" value="2"/>
</dbReference>
<feature type="repeat" description="ANK" evidence="16">
    <location>
        <begin position="1452"/>
        <end position="1484"/>
    </location>
</feature>
<keyword evidence="11" id="KW-0472">Membrane</keyword>
<dbReference type="Gene3D" id="1.25.40.10">
    <property type="entry name" value="Tetratricopeptide repeat domain"/>
    <property type="match status" value="2"/>
</dbReference>
<keyword evidence="6" id="KW-0800">Toxin</keyword>
<dbReference type="PANTHER" id="PTHR24198:SF165">
    <property type="entry name" value="ANKYRIN REPEAT-CONTAINING PROTEIN-RELATED"/>
    <property type="match status" value="1"/>
</dbReference>
<protein>
    <recommendedName>
        <fullName evidence="15">Alpha-latrotoxin</fullName>
    </recommendedName>
</protein>
<feature type="repeat" description="ANK" evidence="16">
    <location>
        <begin position="1651"/>
        <end position="1683"/>
    </location>
</feature>
<dbReference type="PROSITE" id="PS50088">
    <property type="entry name" value="ANK_REPEAT"/>
    <property type="match status" value="20"/>
</dbReference>
<feature type="repeat" description="TPR" evidence="17">
    <location>
        <begin position="2057"/>
        <end position="2090"/>
    </location>
</feature>
<keyword evidence="5" id="KW-1052">Target cell membrane</keyword>
<dbReference type="PROSITE" id="PS50297">
    <property type="entry name" value="ANK_REP_REGION"/>
    <property type="match status" value="19"/>
</dbReference>
<dbReference type="PRINTS" id="PR01415">
    <property type="entry name" value="ANKYRIN"/>
</dbReference>
<comment type="similarity">
    <text evidence="13">Belongs to the cationic peptide 01 (latrotoxin) family. 03 (alpha-latrotoxin) subfamily.</text>
</comment>
<feature type="repeat" description="ANK" evidence="16">
    <location>
        <begin position="1485"/>
        <end position="1517"/>
    </location>
</feature>
<dbReference type="GO" id="GO:0044218">
    <property type="term" value="C:other organism cell membrane"/>
    <property type="evidence" value="ECO:0007669"/>
    <property type="project" value="UniProtKB-KW"/>
</dbReference>
<evidence type="ECO:0000256" key="16">
    <source>
        <dbReference type="PROSITE-ProRule" id="PRU00023"/>
    </source>
</evidence>
<dbReference type="EMBL" id="BMAO01011488">
    <property type="protein sequence ID" value="GFQ74066.1"/>
    <property type="molecule type" value="Genomic_DNA"/>
</dbReference>
<dbReference type="PANTHER" id="PTHR24198">
    <property type="entry name" value="ANKYRIN REPEAT AND PROTEIN KINASE DOMAIN-CONTAINING PROTEIN"/>
    <property type="match status" value="1"/>
</dbReference>
<evidence type="ECO:0000256" key="12">
    <source>
        <dbReference type="ARBA" id="ARBA00023298"/>
    </source>
</evidence>
<evidence type="ECO:0000256" key="4">
    <source>
        <dbReference type="ARBA" id="ARBA00022525"/>
    </source>
</evidence>
<keyword evidence="10 16" id="KW-0040">ANK repeat</keyword>
<feature type="repeat" description="ANK" evidence="16">
    <location>
        <begin position="1160"/>
        <end position="1192"/>
    </location>
</feature>
<keyword evidence="7" id="KW-0528">Neurotoxin</keyword>
<evidence type="ECO:0000256" key="11">
    <source>
        <dbReference type="ARBA" id="ARBA00023136"/>
    </source>
</evidence>
<evidence type="ECO:0000256" key="6">
    <source>
        <dbReference type="ARBA" id="ARBA00022656"/>
    </source>
</evidence>
<accession>A0A8X6FAE6</accession>
<dbReference type="InterPro" id="IPR011990">
    <property type="entry name" value="TPR-like_helical_dom_sf"/>
</dbReference>
<comment type="subcellular location">
    <subcellularLocation>
        <location evidence="2">Secreted</location>
    </subcellularLocation>
    <subcellularLocation>
        <location evidence="1">Target cell membrane</location>
    </subcellularLocation>
</comment>
<keyword evidence="17" id="KW-0802">TPR repeat</keyword>
<feature type="repeat" description="ANK" evidence="16">
    <location>
        <begin position="1322"/>
        <end position="1354"/>
    </location>
</feature>
<feature type="repeat" description="ANK" evidence="16">
    <location>
        <begin position="1418"/>
        <end position="1450"/>
    </location>
</feature>
<dbReference type="InterPro" id="IPR002110">
    <property type="entry name" value="Ankyrin_rpt"/>
</dbReference>
<feature type="repeat" description="ANK" evidence="16">
    <location>
        <begin position="2239"/>
        <end position="2271"/>
    </location>
</feature>
<feature type="repeat" description="ANK" evidence="16">
    <location>
        <begin position="1618"/>
        <end position="1650"/>
    </location>
</feature>
<evidence type="ECO:0000256" key="1">
    <source>
        <dbReference type="ARBA" id="ARBA00004175"/>
    </source>
</evidence>
<evidence type="ECO:0000256" key="10">
    <source>
        <dbReference type="ARBA" id="ARBA00023043"/>
    </source>
</evidence>
<organism evidence="18 19">
    <name type="scientific">Trichonephila clavata</name>
    <name type="common">Joro spider</name>
    <name type="synonym">Nephila clavata</name>
    <dbReference type="NCBI Taxonomy" id="2740835"/>
    <lineage>
        <taxon>Eukaryota</taxon>
        <taxon>Metazoa</taxon>
        <taxon>Ecdysozoa</taxon>
        <taxon>Arthropoda</taxon>
        <taxon>Chelicerata</taxon>
        <taxon>Arachnida</taxon>
        <taxon>Araneae</taxon>
        <taxon>Araneomorphae</taxon>
        <taxon>Entelegynae</taxon>
        <taxon>Araneoidea</taxon>
        <taxon>Nephilidae</taxon>
        <taxon>Trichonephila</taxon>
    </lineage>
</organism>
<feature type="repeat" description="ANK" evidence="16">
    <location>
        <begin position="1552"/>
        <end position="1584"/>
    </location>
</feature>
<dbReference type="GO" id="GO:0005576">
    <property type="term" value="C:extracellular region"/>
    <property type="evidence" value="ECO:0007669"/>
    <property type="project" value="UniProtKB-SubCell"/>
</dbReference>
<dbReference type="Pfam" id="PF00023">
    <property type="entry name" value="Ank"/>
    <property type="match status" value="2"/>
</dbReference>
<dbReference type="InterPro" id="IPR036770">
    <property type="entry name" value="Ankyrin_rpt-contain_sf"/>
</dbReference>
<feature type="repeat" description="ANK" evidence="16">
    <location>
        <begin position="1226"/>
        <end position="1258"/>
    </location>
</feature>
<evidence type="ECO:0000256" key="15">
    <source>
        <dbReference type="ARBA" id="ARBA00049811"/>
    </source>
</evidence>
<feature type="repeat" description="ANK" evidence="16">
    <location>
        <begin position="1739"/>
        <end position="1771"/>
    </location>
</feature>
<sequence>MASQGSNSNNDLLALSSKSRKRLLVEFKKMDEVSKKNFYLKILNSVKELVSDDNVRSLSNLYLLLRDIKIEDLQNKTGLTENFNLVTLVCRNKAVKVLKYLFSKKGKTLNNLFINNCDNDCLLRDNDEFQHNAFYYAIRSNMVDLLQILIKNCSNDSSEELDDFLSNGYKELKLRGVHLSNEMELFIQSKILDIRFFHKNSNQDTSKRSSWSHIQKRIEMVVDAISFIKTNYWDASLDEKFLLKAEFTLKNIHVLKSLLKSTYNKLPWEEIEFCLTIFIHCFKNRFEANLVYNSVLNKKKILMYLETFSKALSSEEESMQNSDVIQLAKPLGRGKSLRNKAVKEILKSHPSFQDLYIDYKTVRDFYSLETMKTYADLGMSADATQKEGQLAIMRVLQVIGEHLKSTLESPKLSEETANKLFSFLPFSTREVIINLRDSLSHGVEDDTHFTRTIIKKKAHLFFKNIQTDISKINVAISDALYGIKINAIYTIVKEIRLCKCIENVNDLFRSLFPSIKSFISEEKEIVLGNITNGDVDQLEELLSCLNNSMDNQTSHEKGLFDQINSLIQKEKENIFSVRENFVYNKTKLCRIFSIFKVGNKRPLSDIYSFANSLNNLITSEESFLNIIGKLLKQLLDSAKSRMNLEMNDQLFCISLRIIQFMAFHMDNIKWIKELKGISNRKKVKKVKNEYSLITSKLFLKEILTNNNLIGDTLLRNISYFESNLELQIATEILILDVLSLLKDSNTHNTFFLDSEYPLQIGRNLRNHLAHNNALINTLLGKGTMELLLNAEKIITESLPRYDWRIDKIKSCDSFKLSKVHETDMSITDNQRKLFIALEEGDMVKIQDCLNNGADIYGTDLDRRTCLHFSAKAQNIEALMFVLQQGLDLISKDINHRTALHVAAKFDRINIVKYLVKTKLMRVDDCDILDETPLHIAINNDSKKTVKYLLKYLSDIVIEDALAHSLLKSSILKGNIEAAKIFLQRNINIVTNLSQGGYTALHLAAENGQVNFVNMLIRKKEDVESQTDLNDTPLHLAALYGHLEVVKTLILRGADINARSMADETPLHCAAQNGNMEIVKILLDHKAELNALDISFQVPLSDAARNGHVAIGEFLLRNKALVNISTENISTPLHFAAENGHYEFVQLLLSHGALIDYKNDHKKTALHYSVGKDHLTIVKLLVESGANIEIKDFNEYTPLFIAAAQGLYEITEFLIAKGADIHSKNASGATALHVAGFRGHGEITKLLLLNGANVRAKDMNNVTPIHILISNELFKLLIARKISLDFVDVHGYTILHLGALNGNLEIVKYCFEKGCNVDVRDSFGLTALHMAVRGNYQEVVSFLIDNGADINAEDMNGHTSLLFAARNNCINITDILIKKEAGTSSDRIASLCSAVWEGHHDIVTILLKLCTFDVHELQDEHSLLHKAAKNGHLIVVKVLLENGFEIDGGSKDTTNTPLHFSIFYNHFEVSQLLLSKGADPDIRDQQGMTSLHVAAMLGHTDLVQILLEEKADIFIKDSENMSVIELAILKNKLNVVKLLMEMKKVDINLKGNGGLSLLHSSALVGSLDITEYLVKNGANVNSKDINGSKPIHLATREGFKDIVEYYLNCNMEIDDLDGNNLTLLHIAATYGKVNICELLIERNADINAFNLNNETPIHLAAAKGHKDVIDILLHYGAYYNLRTNLEQTPLDETKDESITYLLKTVEKLFAAVRSNDSSEIETQLKSNVSGFCFINAKCVINDTLLHHASRNGYERIVEVLMNYKANPNIHSKDRCTPLHYAAEFSHFGIVTALLSNGAIHNTVSKSRKTPLKLAVDKHVIDVLSFLKNAFKKIRNNDISVLLDLGSMKDLSRVKTIMRAKNLEGKTLIEAATLCGFKKTEELKGLFQDDEIHFLKLADIFLKEERLMEASCAYKLIIEKRIEIFGSDNPSVLDIQVKIAKLLCMQRNYDVSISLLEEIHQKRHESLGEYHKETLAVRSLKALVLHEQKNNEEALRILKEVILKQKEILEPDDFDLLNSENGIAAVLLAMGKCAESSKISSEVLQKSNKKFGSLHMLSLSAQINLATALLKLKKFDEALSMFKKAFEISKAIFKLHHPETLRVLFCIANTLSGQEKYEECFKILRELLDIQIIYFPRNYFDILNVEFHIGKTFSDQGMTVTALRVFLALETRIATFCPNTILTEANKGEIQAIHLHFKSGGHECVFDRIKNEMENVGHDGGKYYIKNLKYIQDDMNYQYMSGITPLHVAVANDDKNKVHALLVKGVDVFKVTMEGYTALYLAAINGFTDIAMTIINYTQQHNRSSLSNLINATTTDSQSTALHVAANIDTVMCLLRHGAVFDVKNALGKTPLDLARDEKVFILFNRICDLFDRALKGDVSLLHIIKGLDPGEVSATTNARNSQGYTLLQVALFHKHKDLAKGLCELLKKKTRESVS</sequence>
<dbReference type="InterPro" id="IPR019734">
    <property type="entry name" value="TPR_rpt"/>
</dbReference>
<feature type="repeat" description="ANK" evidence="16">
    <location>
        <begin position="1289"/>
        <end position="1321"/>
    </location>
</feature>
<keyword evidence="3" id="KW-0268">Exocytosis</keyword>
<dbReference type="SMART" id="SM00028">
    <property type="entry name" value="TPR"/>
    <property type="match status" value="3"/>
</dbReference>
<feature type="repeat" description="ANK" evidence="16">
    <location>
        <begin position="1028"/>
        <end position="1060"/>
    </location>
</feature>
<feature type="repeat" description="ANK" evidence="16">
    <location>
        <begin position="1772"/>
        <end position="1804"/>
    </location>
</feature>
<dbReference type="GO" id="GO:0044231">
    <property type="term" value="C:host cell presynaptic membrane"/>
    <property type="evidence" value="ECO:0007669"/>
    <property type="project" value="UniProtKB-KW"/>
</dbReference>
<evidence type="ECO:0000256" key="3">
    <source>
        <dbReference type="ARBA" id="ARBA00022483"/>
    </source>
</evidence>
<keyword evidence="12" id="KW-1053">Target membrane</keyword>
<dbReference type="PROSITE" id="PS50005">
    <property type="entry name" value="TPR"/>
    <property type="match status" value="1"/>
</dbReference>
<evidence type="ECO:0000256" key="13">
    <source>
        <dbReference type="ARBA" id="ARBA00049657"/>
    </source>
</evidence>
<feature type="repeat" description="ANK" evidence="16">
    <location>
        <begin position="1127"/>
        <end position="1159"/>
    </location>
</feature>
<reference evidence="18" key="1">
    <citation type="submission" date="2020-07" db="EMBL/GenBank/DDBJ databases">
        <title>Multicomponent nature underlies the extraordinary mechanical properties of spider dragline silk.</title>
        <authorList>
            <person name="Kono N."/>
            <person name="Nakamura H."/>
            <person name="Mori M."/>
            <person name="Yoshida Y."/>
            <person name="Ohtoshi R."/>
            <person name="Malay A.D."/>
            <person name="Moran D.A.P."/>
            <person name="Tomita M."/>
            <person name="Numata K."/>
            <person name="Arakawa K."/>
        </authorList>
    </citation>
    <scope>NUCLEOTIDE SEQUENCE</scope>
</reference>
<keyword evidence="8" id="KW-0677">Repeat</keyword>
<evidence type="ECO:0000256" key="5">
    <source>
        <dbReference type="ARBA" id="ARBA00022537"/>
    </source>
</evidence>
<dbReference type="Proteomes" id="UP000887116">
    <property type="component" value="Unassembled WGS sequence"/>
</dbReference>
<dbReference type="OrthoDB" id="6433835at2759"/>
<dbReference type="Pfam" id="PF12796">
    <property type="entry name" value="Ank_2"/>
    <property type="match status" value="10"/>
</dbReference>
<evidence type="ECO:0000256" key="2">
    <source>
        <dbReference type="ARBA" id="ARBA00004613"/>
    </source>
</evidence>
<dbReference type="GO" id="GO:0090729">
    <property type="term" value="F:toxin activity"/>
    <property type="evidence" value="ECO:0007669"/>
    <property type="project" value="UniProtKB-KW"/>
</dbReference>
<keyword evidence="4" id="KW-0964">Secreted</keyword>
<evidence type="ECO:0000313" key="18">
    <source>
        <dbReference type="EMBL" id="GFQ74066.1"/>
    </source>
</evidence>
<keyword evidence="19" id="KW-1185">Reference proteome</keyword>
<dbReference type="GO" id="GO:0006887">
    <property type="term" value="P:exocytosis"/>
    <property type="evidence" value="ECO:0007669"/>
    <property type="project" value="UniProtKB-KW"/>
</dbReference>
<dbReference type="Pfam" id="PF13424">
    <property type="entry name" value="TPR_12"/>
    <property type="match status" value="2"/>
</dbReference>
<feature type="repeat" description="ANK" evidence="16">
    <location>
        <begin position="1193"/>
        <end position="1225"/>
    </location>
</feature>
<dbReference type="SUPFAM" id="SSF48403">
    <property type="entry name" value="Ankyrin repeat"/>
    <property type="match status" value="5"/>
</dbReference>
<dbReference type="SMART" id="SM00248">
    <property type="entry name" value="ANK"/>
    <property type="match status" value="34"/>
</dbReference>
<name>A0A8X6FAE6_TRICU</name>
<comment type="caution">
    <text evidence="18">The sequence shown here is derived from an EMBL/GenBank/DDBJ whole genome shotgun (WGS) entry which is preliminary data.</text>
</comment>
<evidence type="ECO:0000256" key="14">
    <source>
        <dbReference type="ARBA" id="ARBA00049715"/>
    </source>
</evidence>
<dbReference type="Gene3D" id="1.25.40.20">
    <property type="entry name" value="Ankyrin repeat-containing domain"/>
    <property type="match status" value="8"/>
</dbReference>
<gene>
    <name evidence="18" type="primary">Ank3_24</name>
    <name evidence="18" type="ORF">TNCT_712271</name>
</gene>
<feature type="repeat" description="ANK" evidence="16">
    <location>
        <begin position="995"/>
        <end position="1027"/>
    </location>
</feature>
<evidence type="ECO:0000256" key="17">
    <source>
        <dbReference type="PROSITE-ProRule" id="PRU00339"/>
    </source>
</evidence>
<feature type="repeat" description="ANK" evidence="16">
    <location>
        <begin position="928"/>
        <end position="960"/>
    </location>
</feature>
<evidence type="ECO:0000256" key="8">
    <source>
        <dbReference type="ARBA" id="ARBA00022737"/>
    </source>
</evidence>
<keyword evidence="9" id="KW-0638">Presynaptic neurotoxin</keyword>
<evidence type="ECO:0000313" key="19">
    <source>
        <dbReference type="Proteomes" id="UP000887116"/>
    </source>
</evidence>
<evidence type="ECO:0000256" key="7">
    <source>
        <dbReference type="ARBA" id="ARBA00022699"/>
    </source>
</evidence>
<feature type="repeat" description="ANK" evidence="16">
    <location>
        <begin position="1585"/>
        <end position="1617"/>
    </location>
</feature>
<proteinExistence type="inferred from homology"/>